<proteinExistence type="predicted"/>
<protein>
    <submittedName>
        <fullName evidence="1">Uncharacterized protein</fullName>
    </submittedName>
</protein>
<keyword evidence="2" id="KW-1185">Reference proteome</keyword>
<organism evidence="1 2">
    <name type="scientific">Azospirillum himalayense</name>
    <dbReference type="NCBI Taxonomy" id="654847"/>
    <lineage>
        <taxon>Bacteria</taxon>
        <taxon>Pseudomonadati</taxon>
        <taxon>Pseudomonadota</taxon>
        <taxon>Alphaproteobacteria</taxon>
        <taxon>Rhodospirillales</taxon>
        <taxon>Azospirillaceae</taxon>
        <taxon>Azospirillum</taxon>
    </lineage>
</organism>
<comment type="caution">
    <text evidence="1">The sequence shown here is derived from an EMBL/GenBank/DDBJ whole genome shotgun (WGS) entry which is preliminary data.</text>
</comment>
<sequence>MPRDILTLIADLRQARHQVVHLAMRGGATHEAVANVHMALLAAEAVANPPLGLTEARPVIYDVPGKPLVLALVGEDGQLQAIDLKPLDALALAVDLTTSARRRLAGGGL</sequence>
<reference evidence="2" key="1">
    <citation type="journal article" date="2019" name="Int. J. Syst. Evol. Microbiol.">
        <title>The Global Catalogue of Microorganisms (GCM) 10K type strain sequencing project: providing services to taxonomists for standard genome sequencing and annotation.</title>
        <authorList>
            <consortium name="The Broad Institute Genomics Platform"/>
            <consortium name="The Broad Institute Genome Sequencing Center for Infectious Disease"/>
            <person name="Wu L."/>
            <person name="Ma J."/>
        </authorList>
    </citation>
    <scope>NUCLEOTIDE SEQUENCE [LARGE SCALE GENOMIC DNA]</scope>
    <source>
        <strain evidence="2">CCUG 58760</strain>
    </source>
</reference>
<dbReference type="RefSeq" id="WP_376999683.1">
    <property type="nucleotide sequence ID" value="NZ_JBHSLC010000115.1"/>
</dbReference>
<evidence type="ECO:0000313" key="2">
    <source>
        <dbReference type="Proteomes" id="UP001596166"/>
    </source>
</evidence>
<gene>
    <name evidence="1" type="ORF">ACFPMG_31640</name>
</gene>
<dbReference type="EMBL" id="JBHSLC010000115">
    <property type="protein sequence ID" value="MFC5359560.1"/>
    <property type="molecule type" value="Genomic_DNA"/>
</dbReference>
<name>A0ABW0GEU2_9PROT</name>
<evidence type="ECO:0000313" key="1">
    <source>
        <dbReference type="EMBL" id="MFC5359560.1"/>
    </source>
</evidence>
<dbReference type="Proteomes" id="UP001596166">
    <property type="component" value="Unassembled WGS sequence"/>
</dbReference>
<accession>A0ABW0GEU2</accession>